<organism evidence="5 7">
    <name type="scientific">Formosa algae</name>
    <dbReference type="NCBI Taxonomy" id="225843"/>
    <lineage>
        <taxon>Bacteria</taxon>
        <taxon>Pseudomonadati</taxon>
        <taxon>Bacteroidota</taxon>
        <taxon>Flavobacteriia</taxon>
        <taxon>Flavobacteriales</taxon>
        <taxon>Flavobacteriaceae</taxon>
        <taxon>Formosa</taxon>
    </lineage>
</organism>
<proteinExistence type="inferred from homology"/>
<gene>
    <name evidence="5" type="ORF">J2Z56_003456</name>
    <name evidence="6" type="ORF">J2Z57_003549</name>
</gene>
<dbReference type="Pfam" id="PF23915">
    <property type="entry name" value="SusG_C"/>
    <property type="match status" value="1"/>
</dbReference>
<dbReference type="EMBL" id="JAUSUU010000013">
    <property type="protein sequence ID" value="MDQ0337088.1"/>
    <property type="molecule type" value="Genomic_DNA"/>
</dbReference>
<dbReference type="GO" id="GO:0004556">
    <property type="term" value="F:alpha-amylase activity"/>
    <property type="evidence" value="ECO:0007669"/>
    <property type="project" value="TreeGrafter"/>
</dbReference>
<comment type="similarity">
    <text evidence="1">Belongs to the glycosyl hydrolase 13 family.</text>
</comment>
<dbReference type="FunFam" id="3.90.400.10:FF:000002">
    <property type="entry name" value="Sucrose isomerase"/>
    <property type="match status" value="1"/>
</dbReference>
<dbReference type="PANTHER" id="PTHR10357">
    <property type="entry name" value="ALPHA-AMYLASE FAMILY MEMBER"/>
    <property type="match status" value="1"/>
</dbReference>
<feature type="domain" description="Glycosyl hydrolase family 13 catalytic" evidence="4">
    <location>
        <begin position="44"/>
        <end position="444"/>
    </location>
</feature>
<evidence type="ECO:0000313" key="5">
    <source>
        <dbReference type="EMBL" id="MBP1841519.1"/>
    </source>
</evidence>
<dbReference type="Pfam" id="PF00128">
    <property type="entry name" value="Alpha-amylase"/>
    <property type="match status" value="1"/>
</dbReference>
<dbReference type="NCBIfam" id="NF008183">
    <property type="entry name" value="PRK10933.1"/>
    <property type="match status" value="1"/>
</dbReference>
<dbReference type="PANTHER" id="PTHR10357:SF179">
    <property type="entry name" value="NEUTRAL AND BASIC AMINO ACID TRANSPORT PROTEIN RBAT"/>
    <property type="match status" value="1"/>
</dbReference>
<dbReference type="Proteomes" id="UP001231587">
    <property type="component" value="Unassembled WGS sequence"/>
</dbReference>
<evidence type="ECO:0000313" key="8">
    <source>
        <dbReference type="Proteomes" id="UP001231587"/>
    </source>
</evidence>
<comment type="caution">
    <text evidence="5">The sequence shown here is derived from an EMBL/GenBank/DDBJ whole genome shotgun (WGS) entry which is preliminary data.</text>
</comment>
<dbReference type="Gene3D" id="3.20.20.80">
    <property type="entry name" value="Glycosidases"/>
    <property type="match status" value="1"/>
</dbReference>
<dbReference type="SUPFAM" id="SSF51011">
    <property type="entry name" value="Glycosyl hydrolase domain"/>
    <property type="match status" value="1"/>
</dbReference>
<keyword evidence="8" id="KW-1185">Reference proteome</keyword>
<dbReference type="SUPFAM" id="SSF51445">
    <property type="entry name" value="(Trans)glycosidases"/>
    <property type="match status" value="1"/>
</dbReference>
<sequence>MKFKLLIILAIILNTGCKQDTTKDIETTKNEIKKEWWKEQVVYQIYPRSFKDSNGDGIGDIPGIISKIDYLDSLGIDVVWLSPHFDSPNADNGYDIRDYRKVMEEFGTLEDFDTLLNGLHDRGIKLIIDLVINHSSDEHKWFQESMSSKDNPYRDYYIWKPGKETNPPNNWPSFFGGSAWEQAGPDGEYYLHYFAKKQPDLNWENQQLREEIYELMRFWLDKGVDGFRMDVIALISKPQNFDDMDNEGLKHPEYTYAYGPRLHEFLKDMNKEVLSKYDVMTVGEAYGGNAEKTLEITDERNNEIDLAFWFDAVRVGRDNFKQNEWTLPEFKKLVKAQSDVNSHNWPTFFLGNHDNPRVVSKFGDDSPEFRVTSSKLLAMLLLTQRGTTFLYQGDEIGMTNYPFTSFDQFDDVEIKGNYNKIIASGSTPESYLADLNKMARDHARTPMQWSNTNKAGFTSGDKTWLGVNPNYPEINVNNNLQDKHSIFHFYRRLLNIRKGNDNLIYGDYKDIAIDHPQVFAYTRIGKNKTYLVVLNMSKSMVDFSLDNKFKGYNLIINNLNDDTTTIEHNKLTLQPWEARLYESN</sequence>
<dbReference type="InterPro" id="IPR013780">
    <property type="entry name" value="Glyco_hydro_b"/>
</dbReference>
<evidence type="ECO:0000256" key="2">
    <source>
        <dbReference type="ARBA" id="ARBA00022801"/>
    </source>
</evidence>
<dbReference type="InterPro" id="IPR006047">
    <property type="entry name" value="GH13_cat_dom"/>
</dbReference>
<evidence type="ECO:0000259" key="4">
    <source>
        <dbReference type="SMART" id="SM00642"/>
    </source>
</evidence>
<reference evidence="5" key="1">
    <citation type="submission" date="2021-03" db="EMBL/GenBank/DDBJ databases">
        <title>Genomic Encyclopedia of Type Strains, Phase IV (KMG-IV): sequencing the most valuable type-strain genomes for metagenomic binning, comparative biology and taxonomic classification.</title>
        <authorList>
            <person name="Goeker M."/>
        </authorList>
    </citation>
    <scope>NUCLEOTIDE SEQUENCE</scope>
    <source>
        <strain evidence="5">DSM 15523</strain>
        <strain evidence="6 8">DSM 16476</strain>
    </source>
</reference>
<dbReference type="Gene3D" id="3.90.400.10">
    <property type="entry name" value="Oligo-1,6-glucosidase, Domain 2"/>
    <property type="match status" value="1"/>
</dbReference>
<dbReference type="InterPro" id="IPR056300">
    <property type="entry name" value="SusG-like_C"/>
</dbReference>
<protein>
    <submittedName>
        <fullName evidence="5">Oligo-1,6-glucosidase</fullName>
        <ecNumber evidence="5">3.2.1.10</ecNumber>
    </submittedName>
</protein>
<evidence type="ECO:0000256" key="3">
    <source>
        <dbReference type="ARBA" id="ARBA00023295"/>
    </source>
</evidence>
<dbReference type="FunFam" id="3.20.20.80:FF:000064">
    <property type="entry name" value="Oligo-1,6-glucosidase"/>
    <property type="match status" value="2"/>
</dbReference>
<keyword evidence="3 5" id="KW-0326">Glycosidase</keyword>
<dbReference type="SMART" id="SM00642">
    <property type="entry name" value="Aamy"/>
    <property type="match status" value="1"/>
</dbReference>
<evidence type="ECO:0000313" key="7">
    <source>
        <dbReference type="Proteomes" id="UP001138672"/>
    </source>
</evidence>
<dbReference type="Gene3D" id="2.60.40.1180">
    <property type="entry name" value="Golgi alpha-mannosidase II"/>
    <property type="match status" value="1"/>
</dbReference>
<dbReference type="AlphaFoldDB" id="A0A9X1CDS0"/>
<evidence type="ECO:0000256" key="1">
    <source>
        <dbReference type="ARBA" id="ARBA00008061"/>
    </source>
</evidence>
<dbReference type="RefSeq" id="WP_083495625.1">
    <property type="nucleotide sequence ID" value="NZ_JAGGJQ010000012.1"/>
</dbReference>
<keyword evidence="2 5" id="KW-0378">Hydrolase</keyword>
<evidence type="ECO:0000313" key="6">
    <source>
        <dbReference type="EMBL" id="MDQ0337088.1"/>
    </source>
</evidence>
<accession>A0A9X1CDS0</accession>
<dbReference type="EC" id="3.2.1.10" evidence="5"/>
<dbReference type="EMBL" id="JAGGJQ010000012">
    <property type="protein sequence ID" value="MBP1841519.1"/>
    <property type="molecule type" value="Genomic_DNA"/>
</dbReference>
<name>A0A9X1CDS0_9FLAO</name>
<dbReference type="InterPro" id="IPR017853">
    <property type="entry name" value="GH"/>
</dbReference>
<dbReference type="Proteomes" id="UP001138672">
    <property type="component" value="Unassembled WGS sequence"/>
</dbReference>
<dbReference type="GO" id="GO:0009313">
    <property type="term" value="P:oligosaccharide catabolic process"/>
    <property type="evidence" value="ECO:0007669"/>
    <property type="project" value="TreeGrafter"/>
</dbReference>
<dbReference type="GO" id="GO:0004574">
    <property type="term" value="F:oligo-1,6-glucosidase activity"/>
    <property type="evidence" value="ECO:0007669"/>
    <property type="project" value="UniProtKB-EC"/>
</dbReference>
<dbReference type="CDD" id="cd11333">
    <property type="entry name" value="AmyAc_SI_OligoGlu_DGase"/>
    <property type="match status" value="1"/>
</dbReference>
<dbReference type="InterPro" id="IPR045857">
    <property type="entry name" value="O16G_dom_2"/>
</dbReference>
<dbReference type="FunFam" id="2.60.40.1180:FF:000007">
    <property type="entry name" value="Sucrose isomerase"/>
    <property type="match status" value="1"/>
</dbReference>